<evidence type="ECO:0000313" key="4">
    <source>
        <dbReference type="EMBL" id="MCG4610532.1"/>
    </source>
</evidence>
<feature type="domain" description="Bacterial Ig-like" evidence="3">
    <location>
        <begin position="58"/>
        <end position="161"/>
    </location>
</feature>
<dbReference type="PROSITE" id="PS51257">
    <property type="entry name" value="PROKAR_LIPOPROTEIN"/>
    <property type="match status" value="1"/>
</dbReference>
<comment type="caution">
    <text evidence="4">The sequence shown here is derived from an EMBL/GenBank/DDBJ whole genome shotgun (WGS) entry which is preliminary data.</text>
</comment>
<feature type="region of interest" description="Disordered" evidence="1">
    <location>
        <begin position="30"/>
        <end position="54"/>
    </location>
</feature>
<proteinExistence type="predicted"/>
<dbReference type="Proteomes" id="UP001298681">
    <property type="component" value="Unassembled WGS sequence"/>
</dbReference>
<feature type="compositionally biased region" description="Low complexity" evidence="1">
    <location>
        <begin position="37"/>
        <end position="50"/>
    </location>
</feature>
<accession>A0ABS9MI90</accession>
<protein>
    <recommendedName>
        <fullName evidence="3">Bacterial Ig-like domain-containing protein</fullName>
    </recommendedName>
</protein>
<dbReference type="InterPro" id="IPR046878">
    <property type="entry name" value="Big_14"/>
</dbReference>
<keyword evidence="2" id="KW-0732">Signal</keyword>
<gene>
    <name evidence="4" type="ORF">L0P57_06240</name>
</gene>
<evidence type="ECO:0000313" key="5">
    <source>
        <dbReference type="Proteomes" id="UP001298681"/>
    </source>
</evidence>
<sequence length="166" mass="18321">MKRMLCTMVWLGICAALVGCTTSAIEGPETVSHHVDPSSSVSDPASSEDPGAYDGEFSLSVGEGALPAAPEEIVIQIHNGTDEEFSYGEAYWLERLSDNGKWEMLEYLPDTAWHDIGILSAPHSQSEHRIHPVNYYGKEALTQGHYRYGNTFNGETYYAEFDLGEV</sequence>
<feature type="chain" id="PRO_5045994847" description="Bacterial Ig-like domain-containing protein" evidence="2">
    <location>
        <begin position="25"/>
        <end position="166"/>
    </location>
</feature>
<evidence type="ECO:0000256" key="2">
    <source>
        <dbReference type="SAM" id="SignalP"/>
    </source>
</evidence>
<name>A0ABS9MI90_9FIRM</name>
<evidence type="ECO:0000256" key="1">
    <source>
        <dbReference type="SAM" id="MobiDB-lite"/>
    </source>
</evidence>
<keyword evidence="5" id="KW-1185">Reference proteome</keyword>
<dbReference type="EMBL" id="JAKNHQ010000006">
    <property type="protein sequence ID" value="MCG4610532.1"/>
    <property type="molecule type" value="Genomic_DNA"/>
</dbReference>
<dbReference type="RefSeq" id="WP_195450733.1">
    <property type="nucleotide sequence ID" value="NZ_JAKNHQ010000006.1"/>
</dbReference>
<reference evidence="4 5" key="1">
    <citation type="submission" date="2022-01" db="EMBL/GenBank/DDBJ databases">
        <title>Collection of gut derived symbiotic bacterial strains cultured from healthy donors.</title>
        <authorList>
            <person name="Lin H."/>
            <person name="Kohout C."/>
            <person name="Waligurski E."/>
            <person name="Pamer E.G."/>
        </authorList>
    </citation>
    <scope>NUCLEOTIDE SEQUENCE [LARGE SCALE GENOMIC DNA]</scope>
    <source>
        <strain evidence="4 5">DFI.7.58</strain>
    </source>
</reference>
<feature type="signal peptide" evidence="2">
    <location>
        <begin position="1"/>
        <end position="24"/>
    </location>
</feature>
<dbReference type="Pfam" id="PF20251">
    <property type="entry name" value="Big_14"/>
    <property type="match status" value="1"/>
</dbReference>
<evidence type="ECO:0000259" key="3">
    <source>
        <dbReference type="Pfam" id="PF20251"/>
    </source>
</evidence>
<organism evidence="4 5">
    <name type="scientific">Anaeromassilibacillus senegalensis</name>
    <dbReference type="NCBI Taxonomy" id="1673717"/>
    <lineage>
        <taxon>Bacteria</taxon>
        <taxon>Bacillati</taxon>
        <taxon>Bacillota</taxon>
        <taxon>Clostridia</taxon>
        <taxon>Eubacteriales</taxon>
        <taxon>Acutalibacteraceae</taxon>
        <taxon>Anaeromassilibacillus</taxon>
    </lineage>
</organism>